<proteinExistence type="predicted"/>
<evidence type="ECO:0000313" key="1">
    <source>
        <dbReference type="EMBL" id="MBM6619657.1"/>
    </source>
</evidence>
<name>A0ABS2DMD0_9BACI</name>
<gene>
    <name evidence="1" type="ORF">JR050_18505</name>
</gene>
<evidence type="ECO:0008006" key="3">
    <source>
        <dbReference type="Google" id="ProtNLM"/>
    </source>
</evidence>
<dbReference type="Proteomes" id="UP001518925">
    <property type="component" value="Unassembled WGS sequence"/>
</dbReference>
<reference evidence="1 2" key="1">
    <citation type="submission" date="2021-02" db="EMBL/GenBank/DDBJ databases">
        <title>Bacillus sp. RD4P76, an endophyte from a halophyte.</title>
        <authorList>
            <person name="Sun J.-Q."/>
        </authorList>
    </citation>
    <scope>NUCLEOTIDE SEQUENCE [LARGE SCALE GENOMIC DNA]</scope>
    <source>
        <strain evidence="1 2">RD4P76</strain>
    </source>
</reference>
<evidence type="ECO:0000313" key="2">
    <source>
        <dbReference type="Proteomes" id="UP001518925"/>
    </source>
</evidence>
<protein>
    <recommendedName>
        <fullName evidence="3">Holin</fullName>
    </recommendedName>
</protein>
<sequence>MNFMFTIIFGVIGILLPLFGADPAILLQGLIFGILVDLYVKADKIHQELSKSKNKNGQE</sequence>
<accession>A0ABS2DMD0</accession>
<comment type="caution">
    <text evidence="1">The sequence shown here is derived from an EMBL/GenBank/DDBJ whole genome shotgun (WGS) entry which is preliminary data.</text>
</comment>
<dbReference type="EMBL" id="JAFELM010000043">
    <property type="protein sequence ID" value="MBM6619657.1"/>
    <property type="molecule type" value="Genomic_DNA"/>
</dbReference>
<dbReference type="RefSeq" id="WP_204205125.1">
    <property type="nucleotide sequence ID" value="NZ_JAFELM010000043.1"/>
</dbReference>
<organism evidence="1 2">
    <name type="scientific">Bacillus suaedaesalsae</name>
    <dbReference type="NCBI Taxonomy" id="2810349"/>
    <lineage>
        <taxon>Bacteria</taxon>
        <taxon>Bacillati</taxon>
        <taxon>Bacillota</taxon>
        <taxon>Bacilli</taxon>
        <taxon>Bacillales</taxon>
        <taxon>Bacillaceae</taxon>
        <taxon>Bacillus</taxon>
    </lineage>
</organism>
<keyword evidence="2" id="KW-1185">Reference proteome</keyword>